<accession>A0A2G8S2M5</accession>
<dbReference type="GO" id="GO:0046872">
    <property type="term" value="F:metal ion binding"/>
    <property type="evidence" value="ECO:0007669"/>
    <property type="project" value="UniProtKB-KW"/>
</dbReference>
<keyword evidence="13" id="KW-1185">Reference proteome</keyword>
<dbReference type="GO" id="GO:0043137">
    <property type="term" value="P:DNA replication, removal of RNA primer"/>
    <property type="evidence" value="ECO:0007669"/>
    <property type="project" value="TreeGrafter"/>
</dbReference>
<gene>
    <name evidence="12" type="ORF">GSI_09852</name>
</gene>
<evidence type="ECO:0000256" key="4">
    <source>
        <dbReference type="ARBA" id="ARBA00012180"/>
    </source>
</evidence>
<dbReference type="FunFam" id="3.40.970.10:FF:000001">
    <property type="entry name" value="Ribonuclease H1"/>
    <property type="match status" value="1"/>
</dbReference>
<keyword evidence="8" id="KW-0378">Hydrolase</keyword>
<dbReference type="InterPro" id="IPR036397">
    <property type="entry name" value="RNaseH_sf"/>
</dbReference>
<sequence>MPKATKKPAFYAVAKGHVPGIYSTWDECQKQITGFAGNKHKKFSSAAEANAFLSQHGVRIGGSAPGSSVPLAASSSTHSQPPLQQYHSKPYSRPPPTAKPDGPASGSKPSRWAALSTEVIEDESGWDVVYSDGACKGNGKPGSVAGIGVWWGPDDMRNIAERCPGGQTNNRAELTAIVRVLETTPHTKRPLLIKTDSKYSISCFRDWMPKWLKSGALAKGKRHDPRAVHLQYVKGHAGEEGNEGADYLANLGATMGELPENDWDALIETLGGGSENLFEKPPEPAPPVPTPTQEELEAYVQGLVDDDELWAEVL</sequence>
<dbReference type="PANTHER" id="PTHR10642:SF26">
    <property type="entry name" value="RIBONUCLEASE H1"/>
    <property type="match status" value="1"/>
</dbReference>
<evidence type="ECO:0000256" key="5">
    <source>
        <dbReference type="ARBA" id="ARBA00022722"/>
    </source>
</evidence>
<organism evidence="12 13">
    <name type="scientific">Ganoderma sinense ZZ0214-1</name>
    <dbReference type="NCBI Taxonomy" id="1077348"/>
    <lineage>
        <taxon>Eukaryota</taxon>
        <taxon>Fungi</taxon>
        <taxon>Dikarya</taxon>
        <taxon>Basidiomycota</taxon>
        <taxon>Agaricomycotina</taxon>
        <taxon>Agaricomycetes</taxon>
        <taxon>Polyporales</taxon>
        <taxon>Polyporaceae</taxon>
        <taxon>Ganoderma</taxon>
    </lineage>
</organism>
<evidence type="ECO:0000256" key="2">
    <source>
        <dbReference type="ARBA" id="ARBA00001946"/>
    </source>
</evidence>
<evidence type="ECO:0000256" key="1">
    <source>
        <dbReference type="ARBA" id="ARBA00000077"/>
    </source>
</evidence>
<dbReference type="InterPro" id="IPR037056">
    <property type="entry name" value="RNase_H1_N_sf"/>
</dbReference>
<feature type="domain" description="RNase H type-1" evidence="11">
    <location>
        <begin position="123"/>
        <end position="254"/>
    </location>
</feature>
<dbReference type="InterPro" id="IPR050092">
    <property type="entry name" value="RNase_H"/>
</dbReference>
<keyword evidence="9" id="KW-0460">Magnesium</keyword>
<evidence type="ECO:0000256" key="3">
    <source>
        <dbReference type="ARBA" id="ARBA00005300"/>
    </source>
</evidence>
<dbReference type="Gene3D" id="3.40.970.10">
    <property type="entry name" value="Ribonuclease H1, N-terminal domain"/>
    <property type="match status" value="1"/>
</dbReference>
<evidence type="ECO:0000313" key="12">
    <source>
        <dbReference type="EMBL" id="PIL28001.1"/>
    </source>
</evidence>
<evidence type="ECO:0000256" key="10">
    <source>
        <dbReference type="SAM" id="MobiDB-lite"/>
    </source>
</evidence>
<comment type="catalytic activity">
    <reaction evidence="1">
        <text>Endonucleolytic cleavage to 5'-phosphomonoester.</text>
        <dbReference type="EC" id="3.1.26.4"/>
    </reaction>
</comment>
<dbReference type="Proteomes" id="UP000230002">
    <property type="component" value="Unassembled WGS sequence"/>
</dbReference>
<dbReference type="EMBL" id="AYKW01000030">
    <property type="protein sequence ID" value="PIL28001.1"/>
    <property type="molecule type" value="Genomic_DNA"/>
</dbReference>
<dbReference type="PROSITE" id="PS50879">
    <property type="entry name" value="RNASE_H_1"/>
    <property type="match status" value="1"/>
</dbReference>
<dbReference type="SUPFAM" id="SSF55658">
    <property type="entry name" value="L9 N-domain-like"/>
    <property type="match status" value="1"/>
</dbReference>
<dbReference type="STRING" id="1077348.A0A2G8S2M5"/>
<evidence type="ECO:0000256" key="7">
    <source>
        <dbReference type="ARBA" id="ARBA00022759"/>
    </source>
</evidence>
<evidence type="ECO:0000256" key="9">
    <source>
        <dbReference type="ARBA" id="ARBA00022842"/>
    </source>
</evidence>
<dbReference type="Pfam" id="PF00075">
    <property type="entry name" value="RNase_H"/>
    <property type="match status" value="1"/>
</dbReference>
<dbReference type="PANTHER" id="PTHR10642">
    <property type="entry name" value="RIBONUCLEASE H1"/>
    <property type="match status" value="1"/>
</dbReference>
<dbReference type="InterPro" id="IPR011320">
    <property type="entry name" value="RNase_H1_N"/>
</dbReference>
<feature type="region of interest" description="Disordered" evidence="10">
    <location>
        <begin position="63"/>
        <end position="113"/>
    </location>
</feature>
<dbReference type="AlphaFoldDB" id="A0A2G8S2M5"/>
<evidence type="ECO:0000256" key="6">
    <source>
        <dbReference type="ARBA" id="ARBA00022723"/>
    </source>
</evidence>
<dbReference type="InterPro" id="IPR009027">
    <property type="entry name" value="Ribosomal_bL9/RNase_H1_N"/>
</dbReference>
<protein>
    <recommendedName>
        <fullName evidence="4">ribonuclease H</fullName>
        <ecNumber evidence="4">3.1.26.4</ecNumber>
    </recommendedName>
</protein>
<evidence type="ECO:0000256" key="8">
    <source>
        <dbReference type="ARBA" id="ARBA00022801"/>
    </source>
</evidence>
<dbReference type="InterPro" id="IPR012337">
    <property type="entry name" value="RNaseH-like_sf"/>
</dbReference>
<dbReference type="InterPro" id="IPR002156">
    <property type="entry name" value="RNaseH_domain"/>
</dbReference>
<dbReference type="Gene3D" id="3.30.420.10">
    <property type="entry name" value="Ribonuclease H-like superfamily/Ribonuclease H"/>
    <property type="match status" value="1"/>
</dbReference>
<name>A0A2G8S2M5_9APHY</name>
<dbReference type="GO" id="GO:0003676">
    <property type="term" value="F:nucleic acid binding"/>
    <property type="evidence" value="ECO:0007669"/>
    <property type="project" value="InterPro"/>
</dbReference>
<comment type="caution">
    <text evidence="12">The sequence shown here is derived from an EMBL/GenBank/DDBJ whole genome shotgun (WGS) entry which is preliminary data.</text>
</comment>
<dbReference type="OrthoDB" id="245563at2759"/>
<dbReference type="GO" id="GO:0004523">
    <property type="term" value="F:RNA-DNA hybrid ribonuclease activity"/>
    <property type="evidence" value="ECO:0007669"/>
    <property type="project" value="UniProtKB-EC"/>
</dbReference>
<keyword evidence="6" id="KW-0479">Metal-binding</keyword>
<comment type="similarity">
    <text evidence="3">Belongs to the RNase H family.</text>
</comment>
<feature type="compositionally biased region" description="Polar residues" evidence="10">
    <location>
        <begin position="73"/>
        <end position="87"/>
    </location>
</feature>
<evidence type="ECO:0000313" key="13">
    <source>
        <dbReference type="Proteomes" id="UP000230002"/>
    </source>
</evidence>
<evidence type="ECO:0000259" key="11">
    <source>
        <dbReference type="PROSITE" id="PS50879"/>
    </source>
</evidence>
<comment type="cofactor">
    <cofactor evidence="2">
        <name>Mg(2+)</name>
        <dbReference type="ChEBI" id="CHEBI:18420"/>
    </cofactor>
</comment>
<proteinExistence type="inferred from homology"/>
<dbReference type="SUPFAM" id="SSF53098">
    <property type="entry name" value="Ribonuclease H-like"/>
    <property type="match status" value="1"/>
</dbReference>
<keyword evidence="5" id="KW-0540">Nuclease</keyword>
<dbReference type="EC" id="3.1.26.4" evidence="4"/>
<dbReference type="CDD" id="cd09280">
    <property type="entry name" value="RNase_HI_eukaryote_like"/>
    <property type="match status" value="1"/>
</dbReference>
<reference evidence="12 13" key="1">
    <citation type="journal article" date="2015" name="Sci. Rep.">
        <title>Chromosome-level genome map provides insights into diverse defense mechanisms in the medicinal fungus Ganoderma sinense.</title>
        <authorList>
            <person name="Zhu Y."/>
            <person name="Xu J."/>
            <person name="Sun C."/>
            <person name="Zhou S."/>
            <person name="Xu H."/>
            <person name="Nelson D.R."/>
            <person name="Qian J."/>
            <person name="Song J."/>
            <person name="Luo H."/>
            <person name="Xiang L."/>
            <person name="Li Y."/>
            <person name="Xu Z."/>
            <person name="Ji A."/>
            <person name="Wang L."/>
            <person name="Lu S."/>
            <person name="Hayward A."/>
            <person name="Sun W."/>
            <person name="Li X."/>
            <person name="Schwartz D.C."/>
            <person name="Wang Y."/>
            <person name="Chen S."/>
        </authorList>
    </citation>
    <scope>NUCLEOTIDE SEQUENCE [LARGE SCALE GENOMIC DNA]</scope>
    <source>
        <strain evidence="12 13">ZZ0214-1</strain>
    </source>
</reference>
<dbReference type="Pfam" id="PF01693">
    <property type="entry name" value="Cauli_VI"/>
    <property type="match status" value="1"/>
</dbReference>
<keyword evidence="7" id="KW-0255">Endonuclease</keyword>